<evidence type="ECO:0000313" key="2">
    <source>
        <dbReference type="EMBL" id="KRX13596.1"/>
    </source>
</evidence>
<gene>
    <name evidence="2" type="ORF">T07_7749</name>
</gene>
<organism evidence="2 3">
    <name type="scientific">Trichinella nelsoni</name>
    <dbReference type="NCBI Taxonomy" id="6336"/>
    <lineage>
        <taxon>Eukaryota</taxon>
        <taxon>Metazoa</taxon>
        <taxon>Ecdysozoa</taxon>
        <taxon>Nematoda</taxon>
        <taxon>Enoplea</taxon>
        <taxon>Dorylaimia</taxon>
        <taxon>Trichinellida</taxon>
        <taxon>Trichinellidae</taxon>
        <taxon>Trichinella</taxon>
    </lineage>
</organism>
<dbReference type="OrthoDB" id="5928589at2759"/>
<name>A0A0V0RGJ6_9BILA</name>
<evidence type="ECO:0000313" key="3">
    <source>
        <dbReference type="Proteomes" id="UP000054630"/>
    </source>
</evidence>
<protein>
    <submittedName>
        <fullName evidence="2">Uncharacterized protein</fullName>
    </submittedName>
</protein>
<keyword evidence="1" id="KW-1133">Transmembrane helix</keyword>
<dbReference type="AlphaFoldDB" id="A0A0V0RGJ6"/>
<keyword evidence="1" id="KW-0472">Membrane</keyword>
<accession>A0A0V0RGJ6</accession>
<feature type="transmembrane region" description="Helical" evidence="1">
    <location>
        <begin position="113"/>
        <end position="130"/>
    </location>
</feature>
<reference evidence="2 3" key="1">
    <citation type="submission" date="2015-01" db="EMBL/GenBank/DDBJ databases">
        <title>Evolution of Trichinella species and genotypes.</title>
        <authorList>
            <person name="Korhonen P.K."/>
            <person name="Edoardo P."/>
            <person name="Giuseppe L.R."/>
            <person name="Gasser R.B."/>
        </authorList>
    </citation>
    <scope>NUCLEOTIDE SEQUENCE [LARGE SCALE GENOMIC DNA]</scope>
    <source>
        <strain evidence="2">ISS37</strain>
    </source>
</reference>
<proteinExistence type="predicted"/>
<keyword evidence="1" id="KW-0812">Transmembrane</keyword>
<sequence>MKALINALQDHFVRAPSDDEHLLLNVIYCCTERCILKFHLLCIAFSNVNSCKNEMDSEDEMQMRCQLKYPNLWYPSSGTITQRLIAEGIHKCDMQSNRSILISRFRLQICQDLLLLFLCLGFISTTFKYII</sequence>
<evidence type="ECO:0000256" key="1">
    <source>
        <dbReference type="SAM" id="Phobius"/>
    </source>
</evidence>
<keyword evidence="3" id="KW-1185">Reference proteome</keyword>
<dbReference type="Proteomes" id="UP000054630">
    <property type="component" value="Unassembled WGS sequence"/>
</dbReference>
<dbReference type="EMBL" id="JYDL01000192">
    <property type="protein sequence ID" value="KRX13596.1"/>
    <property type="molecule type" value="Genomic_DNA"/>
</dbReference>
<comment type="caution">
    <text evidence="2">The sequence shown here is derived from an EMBL/GenBank/DDBJ whole genome shotgun (WGS) entry which is preliminary data.</text>
</comment>